<accession>A0A495II08</accession>
<reference evidence="1 2" key="1">
    <citation type="submission" date="2018-10" db="EMBL/GenBank/DDBJ databases">
        <title>Sequencing the genomes of 1000 actinobacteria strains.</title>
        <authorList>
            <person name="Klenk H.-P."/>
        </authorList>
    </citation>
    <scope>NUCLEOTIDE SEQUENCE [LARGE SCALE GENOMIC DNA]</scope>
    <source>
        <strain evidence="1 2">DSM 17894</strain>
    </source>
</reference>
<dbReference type="OrthoDB" id="4793208at2"/>
<gene>
    <name evidence="1" type="ORF">C8E83_2820</name>
</gene>
<dbReference type="RefSeq" id="WP_121370440.1">
    <property type="nucleotide sequence ID" value="NZ_RBKS01000001.1"/>
</dbReference>
<keyword evidence="2" id="KW-1185">Reference proteome</keyword>
<evidence type="ECO:0000313" key="2">
    <source>
        <dbReference type="Proteomes" id="UP000280008"/>
    </source>
</evidence>
<evidence type="ECO:0000313" key="1">
    <source>
        <dbReference type="EMBL" id="RKR75672.1"/>
    </source>
</evidence>
<name>A0A495II08_9MICO</name>
<dbReference type="AlphaFoldDB" id="A0A495II08"/>
<proteinExistence type="predicted"/>
<comment type="caution">
    <text evidence="1">The sequence shown here is derived from an EMBL/GenBank/DDBJ whole genome shotgun (WGS) entry which is preliminary data.</text>
</comment>
<dbReference type="EMBL" id="RBKS01000001">
    <property type="protein sequence ID" value="RKR75672.1"/>
    <property type="molecule type" value="Genomic_DNA"/>
</dbReference>
<protein>
    <submittedName>
        <fullName evidence="1">Uncharacterized protein</fullName>
    </submittedName>
</protein>
<sequence length="251" mass="26978">MRRAAHTIATGPEDDGAFRALYDLASIAADHPEVRVIGGHMVGLLAAAFPSPGLVARRTGDADAGLPLTLADDGSIHASLVRAGYNAIKGNRYVHDQRVIDVLVPTLNGRFGDTIRAGRAYDAMPGLHLALGAPIVIDANLTLTDGTVLECAVPVPTVENAVVLKAYAWRDRWVRTVKDTVDLSNLLHIVDAHGRDEIGGWRLDEGGLQGARGDAVRILHQMIPPIRAGSATPPALDRRKLEVLIRRWARE</sequence>
<organism evidence="1 2">
    <name type="scientific">Frondihabitans australicus</name>
    <dbReference type="NCBI Taxonomy" id="386892"/>
    <lineage>
        <taxon>Bacteria</taxon>
        <taxon>Bacillati</taxon>
        <taxon>Actinomycetota</taxon>
        <taxon>Actinomycetes</taxon>
        <taxon>Micrococcales</taxon>
        <taxon>Microbacteriaceae</taxon>
        <taxon>Frondihabitans</taxon>
    </lineage>
</organism>
<dbReference type="Proteomes" id="UP000280008">
    <property type="component" value="Unassembled WGS sequence"/>
</dbReference>